<dbReference type="RefSeq" id="WP_311680792.1">
    <property type="nucleotide sequence ID" value="NZ_JAVREU010000003.1"/>
</dbReference>
<reference evidence="3" key="1">
    <citation type="submission" date="2023-07" db="EMBL/GenBank/DDBJ databases">
        <title>30 novel species of actinomycetes from the DSMZ collection.</title>
        <authorList>
            <person name="Nouioui I."/>
        </authorList>
    </citation>
    <scope>NUCLEOTIDE SEQUENCE [LARGE SCALE GENOMIC DNA]</scope>
    <source>
        <strain evidence="3">DSM 41921</strain>
    </source>
</reference>
<feature type="transmembrane region" description="Helical" evidence="1">
    <location>
        <begin position="127"/>
        <end position="149"/>
    </location>
</feature>
<dbReference type="Proteomes" id="UP001183586">
    <property type="component" value="Unassembled WGS sequence"/>
</dbReference>
<evidence type="ECO:0000313" key="3">
    <source>
        <dbReference type="Proteomes" id="UP001183586"/>
    </source>
</evidence>
<sequence>MTATSTLTLGGLLLALIILTCNLYPWYRGGREMSKLAMFGKGFGGAACAAACPGGILGWAHSRSGTIGNGVGERTSQATTGTNSAQALTTGQLVGLGATGAVVVVIAVTLVVLAYKEAGKKDRRRILGGAYVGSTLCLTAGVAGALAWLPGALNGIGDGVVAAVQGAGLL</sequence>
<gene>
    <name evidence="2" type="ORF">RM641_10410</name>
</gene>
<proteinExistence type="predicted"/>
<keyword evidence="3" id="KW-1185">Reference proteome</keyword>
<name>A0ABU2P6R3_9ACTN</name>
<feature type="transmembrane region" description="Helical" evidence="1">
    <location>
        <begin position="39"/>
        <end position="60"/>
    </location>
</feature>
<dbReference type="EMBL" id="JAVREU010000003">
    <property type="protein sequence ID" value="MDT0387838.1"/>
    <property type="molecule type" value="Genomic_DNA"/>
</dbReference>
<protein>
    <recommendedName>
        <fullName evidence="4">Cytochrome C biogenesis protein transmembrane domain-containing protein</fullName>
    </recommendedName>
</protein>
<feature type="transmembrane region" description="Helical" evidence="1">
    <location>
        <begin position="6"/>
        <end position="27"/>
    </location>
</feature>
<evidence type="ECO:0008006" key="4">
    <source>
        <dbReference type="Google" id="ProtNLM"/>
    </source>
</evidence>
<comment type="caution">
    <text evidence="2">The sequence shown here is derived from an EMBL/GenBank/DDBJ whole genome shotgun (WGS) entry which is preliminary data.</text>
</comment>
<keyword evidence="1" id="KW-1133">Transmembrane helix</keyword>
<organism evidence="2 3">
    <name type="scientific">Streptomyces dubilierae</name>
    <dbReference type="NCBI Taxonomy" id="3075533"/>
    <lineage>
        <taxon>Bacteria</taxon>
        <taxon>Bacillati</taxon>
        <taxon>Actinomycetota</taxon>
        <taxon>Actinomycetes</taxon>
        <taxon>Kitasatosporales</taxon>
        <taxon>Streptomycetaceae</taxon>
        <taxon>Streptomyces</taxon>
    </lineage>
</organism>
<keyword evidence="1" id="KW-0812">Transmembrane</keyword>
<evidence type="ECO:0000256" key="1">
    <source>
        <dbReference type="SAM" id="Phobius"/>
    </source>
</evidence>
<feature type="transmembrane region" description="Helical" evidence="1">
    <location>
        <begin position="93"/>
        <end position="115"/>
    </location>
</feature>
<evidence type="ECO:0000313" key="2">
    <source>
        <dbReference type="EMBL" id="MDT0387838.1"/>
    </source>
</evidence>
<accession>A0ABU2P6R3</accession>
<keyword evidence="1" id="KW-0472">Membrane</keyword>